<dbReference type="InterPro" id="IPR036434">
    <property type="entry name" value="Beta_cellobiohydrolase_sf"/>
</dbReference>
<evidence type="ECO:0000256" key="11">
    <source>
        <dbReference type="RuleBase" id="RU361186"/>
    </source>
</evidence>
<evidence type="ECO:0000256" key="10">
    <source>
        <dbReference type="PROSITE-ProRule" id="PRU10057"/>
    </source>
</evidence>
<dbReference type="PANTHER" id="PTHR34876">
    <property type="match status" value="1"/>
</dbReference>
<evidence type="ECO:0000256" key="6">
    <source>
        <dbReference type="ARBA" id="ARBA00023295"/>
    </source>
</evidence>
<dbReference type="PROSITE" id="PS00656">
    <property type="entry name" value="GLYCOSYL_HYDROL_F6_2"/>
    <property type="match status" value="1"/>
</dbReference>
<feature type="binding site" evidence="9">
    <location>
        <position position="213"/>
    </location>
    <ligand>
        <name>substrate</name>
    </ligand>
</feature>
<reference evidence="12 14" key="1">
    <citation type="submission" date="2019-07" db="EMBL/GenBank/DDBJ databases">
        <title>Whole genome shotgun sequence of Frigoribacterium faeni NBRC 103066.</title>
        <authorList>
            <person name="Hosoyama A."/>
            <person name="Uohara A."/>
            <person name="Ohji S."/>
            <person name="Ichikawa N."/>
        </authorList>
    </citation>
    <scope>NUCLEOTIDE SEQUENCE [LARGE SCALE GENOMIC DNA]</scope>
    <source>
        <strain evidence="12 14">NBRC 103066</strain>
    </source>
</reference>
<feature type="signal peptide" evidence="11">
    <location>
        <begin position="1"/>
        <end position="23"/>
    </location>
</feature>
<dbReference type="SUPFAM" id="SSF51989">
    <property type="entry name" value="Glycosyl hydrolases family 6, cellulases"/>
    <property type="match status" value="1"/>
</dbReference>
<evidence type="ECO:0000256" key="1">
    <source>
        <dbReference type="ARBA" id="ARBA00022729"/>
    </source>
</evidence>
<dbReference type="Gene3D" id="3.20.20.40">
    <property type="entry name" value="1, 4-beta cellobiohydrolase"/>
    <property type="match status" value="1"/>
</dbReference>
<evidence type="ECO:0000256" key="3">
    <source>
        <dbReference type="ARBA" id="ARBA00023001"/>
    </source>
</evidence>
<organism evidence="13 15">
    <name type="scientific">Frigoribacterium faeni</name>
    <dbReference type="NCBI Taxonomy" id="145483"/>
    <lineage>
        <taxon>Bacteria</taxon>
        <taxon>Bacillati</taxon>
        <taxon>Actinomycetota</taxon>
        <taxon>Actinomycetes</taxon>
        <taxon>Micrococcales</taxon>
        <taxon>Microbacteriaceae</taxon>
        <taxon>Frigoribacterium</taxon>
    </lineage>
</organism>
<dbReference type="GO" id="GO:0004553">
    <property type="term" value="F:hydrolase activity, hydrolyzing O-glycosyl compounds"/>
    <property type="evidence" value="ECO:0007669"/>
    <property type="project" value="InterPro"/>
</dbReference>
<name>A0A7W3JFA9_9MICO</name>
<evidence type="ECO:0000256" key="5">
    <source>
        <dbReference type="ARBA" id="ARBA00023277"/>
    </source>
</evidence>
<dbReference type="EC" id="3.2.1.-" evidence="11"/>
<feature type="chain" id="PRO_5039756431" description="Glucanase" evidence="11">
    <location>
        <begin position="24"/>
        <end position="337"/>
    </location>
</feature>
<feature type="binding site" evidence="9">
    <location>
        <position position="278"/>
    </location>
    <ligand>
        <name>substrate</name>
    </ligand>
</feature>
<evidence type="ECO:0000256" key="8">
    <source>
        <dbReference type="PIRSR" id="PIRSR001100-1"/>
    </source>
</evidence>
<evidence type="ECO:0000313" key="12">
    <source>
        <dbReference type="EMBL" id="GEK83277.1"/>
    </source>
</evidence>
<evidence type="ECO:0000256" key="4">
    <source>
        <dbReference type="ARBA" id="ARBA00023157"/>
    </source>
</evidence>
<evidence type="ECO:0000256" key="2">
    <source>
        <dbReference type="ARBA" id="ARBA00022801"/>
    </source>
</evidence>
<dbReference type="EMBL" id="JACGWW010000001">
    <property type="protein sequence ID" value="MBA8811791.1"/>
    <property type="molecule type" value="Genomic_DNA"/>
</dbReference>
<dbReference type="EMBL" id="BJUV01000013">
    <property type="protein sequence ID" value="GEK83277.1"/>
    <property type="molecule type" value="Genomic_DNA"/>
</dbReference>
<dbReference type="PANTHER" id="PTHR34876:SF4">
    <property type="entry name" value="1,4-BETA-D-GLUCAN CELLOBIOHYDROLASE C-RELATED"/>
    <property type="match status" value="1"/>
</dbReference>
<feature type="binding site" evidence="9">
    <location>
        <position position="94"/>
    </location>
    <ligand>
        <name>substrate</name>
    </ligand>
</feature>
<evidence type="ECO:0000313" key="14">
    <source>
        <dbReference type="Proteomes" id="UP000321154"/>
    </source>
</evidence>
<dbReference type="OrthoDB" id="309899at2"/>
<keyword evidence="3 11" id="KW-0136">Cellulose degradation</keyword>
<evidence type="ECO:0000256" key="7">
    <source>
        <dbReference type="ARBA" id="ARBA00023326"/>
    </source>
</evidence>
<evidence type="ECO:0000256" key="9">
    <source>
        <dbReference type="PIRSR" id="PIRSR001100-2"/>
    </source>
</evidence>
<evidence type="ECO:0000313" key="13">
    <source>
        <dbReference type="EMBL" id="MBA8811791.1"/>
    </source>
</evidence>
<keyword evidence="6 11" id="KW-0326">Glycosidase</keyword>
<feature type="active site" description="Proton donor" evidence="8 10">
    <location>
        <position position="171"/>
    </location>
</feature>
<keyword evidence="1 11" id="KW-0732">Signal</keyword>
<keyword evidence="2 11" id="KW-0378">Hydrolase</keyword>
<comment type="caution">
    <text evidence="13">The sequence shown here is derived from an EMBL/GenBank/DDBJ whole genome shotgun (WGS) entry which is preliminary data.</text>
</comment>
<keyword evidence="4" id="KW-1015">Disulfide bond</keyword>
<comment type="similarity">
    <text evidence="11">Belongs to the glycosyl hydrolase family 6.</text>
</comment>
<feature type="binding site" evidence="9">
    <location>
        <position position="306"/>
    </location>
    <ligand>
        <name>substrate</name>
    </ligand>
</feature>
<dbReference type="Pfam" id="PF01341">
    <property type="entry name" value="Glyco_hydro_6"/>
    <property type="match status" value="1"/>
</dbReference>
<sequence length="337" mass="34637">MTRLAFASLVVGALVLTTGLVTAAPVPASAATGTTATVTKSTVRTAPTTTVYAGGLYVQKDSEAARAADALTRQGKTKDAAAARTIAGRSVAIWLGSWYTDAQLLKVLQFNLAEAEKAGTTPVFVTYDIPNRDCDGYSGGGAASSTAYLAWNQRIADALKGHKAVVIVEPDALAHLSSCPTLAAGREGTIKKAVTAFTNAGVPSYIDAGNSNWVPADVMAKRLVAAGVGIARGFATNVSNYYPIANEVAYAEKVSTAVGGARYVVDVSRNGQGWKGTWCNAPGAGLGVDPHRTKGTSRLDAQLWIKTPGASDGPCNGGPAAGTWFPSYATALVANRP</sequence>
<dbReference type="RefSeq" id="WP_146854753.1">
    <property type="nucleotide sequence ID" value="NZ_BAAAHR010000007.1"/>
</dbReference>
<dbReference type="PIRSF" id="PIRSF001100">
    <property type="entry name" value="Beta_cellobiohydrolase"/>
    <property type="match status" value="1"/>
</dbReference>
<dbReference type="InterPro" id="IPR016288">
    <property type="entry name" value="Beta_cellobiohydrolase"/>
</dbReference>
<feature type="binding site" evidence="9">
    <location>
        <position position="240"/>
    </location>
    <ligand>
        <name>substrate</name>
    </ligand>
</feature>
<dbReference type="Proteomes" id="UP000321154">
    <property type="component" value="Unassembled WGS sequence"/>
</dbReference>
<accession>A0A7W3JFA9</accession>
<keyword evidence="14" id="KW-1185">Reference proteome</keyword>
<dbReference type="AlphaFoldDB" id="A0A7W3JFA9"/>
<feature type="active site" description="Proton acceptor" evidence="8">
    <location>
        <position position="312"/>
    </location>
</feature>
<dbReference type="Proteomes" id="UP000522688">
    <property type="component" value="Unassembled WGS sequence"/>
</dbReference>
<evidence type="ECO:0000313" key="15">
    <source>
        <dbReference type="Proteomes" id="UP000522688"/>
    </source>
</evidence>
<dbReference type="GO" id="GO:0030245">
    <property type="term" value="P:cellulose catabolic process"/>
    <property type="evidence" value="ECO:0007669"/>
    <property type="project" value="UniProtKB-KW"/>
</dbReference>
<keyword evidence="5 11" id="KW-0119">Carbohydrate metabolism</keyword>
<dbReference type="PRINTS" id="PR00733">
    <property type="entry name" value="GLHYDRLASE6"/>
</dbReference>
<dbReference type="InterPro" id="IPR001524">
    <property type="entry name" value="Glyco_hydro_6_CS"/>
</dbReference>
<keyword evidence="7 11" id="KW-0624">Polysaccharide degradation</keyword>
<gene>
    <name evidence="13" type="ORF">FB463_000015</name>
    <name evidence="12" type="ORF">FFA01_15860</name>
</gene>
<reference evidence="13 15" key="2">
    <citation type="submission" date="2020-07" db="EMBL/GenBank/DDBJ databases">
        <title>Sequencing the genomes of 1000 actinobacteria strains.</title>
        <authorList>
            <person name="Klenk H.-P."/>
        </authorList>
    </citation>
    <scope>NUCLEOTIDE SEQUENCE [LARGE SCALE GENOMIC DNA]</scope>
    <source>
        <strain evidence="13 15">DSM 10309</strain>
    </source>
</reference>
<proteinExistence type="inferred from homology"/>
<protein>
    <recommendedName>
        <fullName evidence="11">Glucanase</fullName>
        <ecNumber evidence="11">3.2.1.-</ecNumber>
    </recommendedName>
</protein>